<dbReference type="SUPFAM" id="SSF51735">
    <property type="entry name" value="NAD(P)-binding Rossmann-fold domains"/>
    <property type="match status" value="1"/>
</dbReference>
<dbReference type="GO" id="GO:0050664">
    <property type="term" value="F:oxidoreductase activity, acting on NAD(P)H, oxygen as acceptor"/>
    <property type="evidence" value="ECO:0007669"/>
    <property type="project" value="TreeGrafter"/>
</dbReference>
<protein>
    <recommendedName>
        <fullName evidence="6">NAD(P)-binding protein</fullName>
    </recommendedName>
</protein>
<dbReference type="PRINTS" id="PR00081">
    <property type="entry name" value="GDHRDH"/>
</dbReference>
<keyword evidence="5" id="KW-1185">Reference proteome</keyword>
<organism evidence="4 5">
    <name type="scientific">Dactylellina haptotyla (strain CBS 200.50)</name>
    <name type="common">Nematode-trapping fungus</name>
    <name type="synonym">Monacrosporium haptotylum</name>
    <dbReference type="NCBI Taxonomy" id="1284197"/>
    <lineage>
        <taxon>Eukaryota</taxon>
        <taxon>Fungi</taxon>
        <taxon>Dikarya</taxon>
        <taxon>Ascomycota</taxon>
        <taxon>Pezizomycotina</taxon>
        <taxon>Orbiliomycetes</taxon>
        <taxon>Orbiliales</taxon>
        <taxon>Orbiliaceae</taxon>
        <taxon>Dactylellina</taxon>
    </lineage>
</organism>
<evidence type="ECO:0000313" key="4">
    <source>
        <dbReference type="EMBL" id="EPS42767.1"/>
    </source>
</evidence>
<keyword evidence="3" id="KW-0560">Oxidoreductase</keyword>
<dbReference type="PROSITE" id="PS00061">
    <property type="entry name" value="ADH_SHORT"/>
    <property type="match status" value="1"/>
</dbReference>
<accession>S8C4X1</accession>
<gene>
    <name evidence="4" type="ORF">H072_3253</name>
</gene>
<keyword evidence="2" id="KW-0521">NADP</keyword>
<dbReference type="PANTHER" id="PTHR43008:SF8">
    <property type="entry name" value="BENZIL REDUCTASE ((S)-BENZOIN FORMING) IRC24"/>
    <property type="match status" value="1"/>
</dbReference>
<dbReference type="OrthoDB" id="153074at2759"/>
<dbReference type="FunFam" id="3.40.50.720:FF:000281">
    <property type="entry name" value="Uncharacterized oxidoreductase YIR035C"/>
    <property type="match status" value="1"/>
</dbReference>
<dbReference type="HOGENOM" id="CLU_010194_2_11_1"/>
<proteinExistence type="inferred from homology"/>
<dbReference type="Pfam" id="PF00106">
    <property type="entry name" value="adh_short"/>
    <property type="match status" value="1"/>
</dbReference>
<reference evidence="5" key="2">
    <citation type="submission" date="2013-04" db="EMBL/GenBank/DDBJ databases">
        <title>Genomic mechanisms accounting for the adaptation to parasitism in nematode-trapping fungi.</title>
        <authorList>
            <person name="Ahren D.G."/>
        </authorList>
    </citation>
    <scope>NUCLEOTIDE SEQUENCE [LARGE SCALE GENOMIC DNA]</scope>
    <source>
        <strain evidence="5">CBS 200.50</strain>
    </source>
</reference>
<dbReference type="eggNOG" id="KOG1204">
    <property type="taxonomic scope" value="Eukaryota"/>
</dbReference>
<dbReference type="EMBL" id="AQGS01000100">
    <property type="protein sequence ID" value="EPS42767.1"/>
    <property type="molecule type" value="Genomic_DNA"/>
</dbReference>
<sequence length="259" mass="27418">MSVTPVVILTGAGRGIGLAILNHLLSLPTPPNILAVTRTITPALKSLAISHNNLEAVSVDFSSSSSDLKSEIASSVVGVAVSRWGRVDSLVLNHGVLDPVAKIEDAKVEQWGNTFRTNFFSNVELIHGVIGELRKSKGRVVIVSSGAAVGAYTGWGAYGASKAAMNHLNMTLALEEPDITSVAIRPGVVDTDMQVALREVQGSVMKPEEHAKFITLKKSGTIVKPEDVGAVLGNLAVKAEKGLSGKFLNWNDDILADYR</sequence>
<comment type="caution">
    <text evidence="4">The sequence shown here is derived from an EMBL/GenBank/DDBJ whole genome shotgun (WGS) entry which is preliminary data.</text>
</comment>
<evidence type="ECO:0000313" key="5">
    <source>
        <dbReference type="Proteomes" id="UP000015100"/>
    </source>
</evidence>
<dbReference type="STRING" id="1284197.S8C4X1"/>
<reference evidence="4 5" key="1">
    <citation type="journal article" date="2013" name="PLoS Genet.">
        <title>Genomic mechanisms accounting for the adaptation to parasitism in nematode-trapping fungi.</title>
        <authorList>
            <person name="Meerupati T."/>
            <person name="Andersson K.M."/>
            <person name="Friman E."/>
            <person name="Kumar D."/>
            <person name="Tunlid A."/>
            <person name="Ahren D."/>
        </authorList>
    </citation>
    <scope>NUCLEOTIDE SEQUENCE [LARGE SCALE GENOMIC DNA]</scope>
    <source>
        <strain evidence="4 5">CBS 200.50</strain>
    </source>
</reference>
<evidence type="ECO:0000256" key="3">
    <source>
        <dbReference type="ARBA" id="ARBA00023002"/>
    </source>
</evidence>
<dbReference type="InterPro" id="IPR002347">
    <property type="entry name" value="SDR_fam"/>
</dbReference>
<dbReference type="InterPro" id="IPR020904">
    <property type="entry name" value="Sc_DH/Rdtase_CS"/>
</dbReference>
<evidence type="ECO:0000256" key="2">
    <source>
        <dbReference type="ARBA" id="ARBA00022857"/>
    </source>
</evidence>
<dbReference type="AlphaFoldDB" id="S8C4X1"/>
<dbReference type="Gene3D" id="3.40.50.720">
    <property type="entry name" value="NAD(P)-binding Rossmann-like Domain"/>
    <property type="match status" value="1"/>
</dbReference>
<name>S8C4X1_DACHA</name>
<evidence type="ECO:0000256" key="1">
    <source>
        <dbReference type="ARBA" id="ARBA00006484"/>
    </source>
</evidence>
<dbReference type="PANTHER" id="PTHR43008">
    <property type="entry name" value="BENZIL REDUCTASE"/>
    <property type="match status" value="1"/>
</dbReference>
<dbReference type="Proteomes" id="UP000015100">
    <property type="component" value="Unassembled WGS sequence"/>
</dbReference>
<dbReference type="InterPro" id="IPR036291">
    <property type="entry name" value="NAD(P)-bd_dom_sf"/>
</dbReference>
<evidence type="ECO:0008006" key="6">
    <source>
        <dbReference type="Google" id="ProtNLM"/>
    </source>
</evidence>
<dbReference type="OMA" id="SHVDEWR"/>
<comment type="similarity">
    <text evidence="1">Belongs to the short-chain dehydrogenases/reductases (SDR) family.</text>
</comment>